<dbReference type="InterPro" id="IPR019786">
    <property type="entry name" value="Zinc_finger_PHD-type_CS"/>
</dbReference>
<organism evidence="8 9">
    <name type="scientific">Aedes albopictus</name>
    <name type="common">Asian tiger mosquito</name>
    <name type="synonym">Stegomyia albopicta</name>
    <dbReference type="NCBI Taxonomy" id="7160"/>
    <lineage>
        <taxon>Eukaryota</taxon>
        <taxon>Metazoa</taxon>
        <taxon>Ecdysozoa</taxon>
        <taxon>Arthropoda</taxon>
        <taxon>Hexapoda</taxon>
        <taxon>Insecta</taxon>
        <taxon>Pterygota</taxon>
        <taxon>Neoptera</taxon>
        <taxon>Endopterygota</taxon>
        <taxon>Diptera</taxon>
        <taxon>Nematocera</taxon>
        <taxon>Culicoidea</taxon>
        <taxon>Culicidae</taxon>
        <taxon>Culicinae</taxon>
        <taxon>Aedini</taxon>
        <taxon>Aedes</taxon>
        <taxon>Stegomyia</taxon>
    </lineage>
</organism>
<name>A0ABM1ZE45_AEDAL</name>
<feature type="region of interest" description="Disordered" evidence="5">
    <location>
        <begin position="331"/>
        <end position="448"/>
    </location>
</feature>
<feature type="compositionally biased region" description="Polar residues" evidence="5">
    <location>
        <begin position="391"/>
        <end position="401"/>
    </location>
</feature>
<feature type="compositionally biased region" description="Low complexity" evidence="5">
    <location>
        <begin position="783"/>
        <end position="792"/>
    </location>
</feature>
<feature type="region of interest" description="Disordered" evidence="5">
    <location>
        <begin position="235"/>
        <end position="295"/>
    </location>
</feature>
<keyword evidence="3" id="KW-0862">Zinc</keyword>
<dbReference type="RefSeq" id="XP_062713909.1">
    <property type="nucleotide sequence ID" value="XM_062857925.1"/>
</dbReference>
<proteinExistence type="predicted"/>
<dbReference type="Pfam" id="PF03564">
    <property type="entry name" value="DUF1759"/>
    <property type="match status" value="1"/>
</dbReference>
<dbReference type="InterPro" id="IPR019787">
    <property type="entry name" value="Znf_PHD-finger"/>
</dbReference>
<feature type="domain" description="PHD-type" evidence="6">
    <location>
        <begin position="17"/>
        <end position="65"/>
    </location>
</feature>
<feature type="compositionally biased region" description="Polar residues" evidence="5">
    <location>
        <begin position="235"/>
        <end position="258"/>
    </location>
</feature>
<evidence type="ECO:0000313" key="9">
    <source>
        <dbReference type="Proteomes" id="UP000069940"/>
    </source>
</evidence>
<accession>A0ABM1ZE45</accession>
<dbReference type="InterPro" id="IPR001584">
    <property type="entry name" value="Integrase_cat-core"/>
</dbReference>
<dbReference type="CDD" id="cd01644">
    <property type="entry name" value="RT_pepA17"/>
    <property type="match status" value="1"/>
</dbReference>
<feature type="compositionally biased region" description="Polar residues" evidence="5">
    <location>
        <begin position="281"/>
        <end position="290"/>
    </location>
</feature>
<dbReference type="InterPro" id="IPR012337">
    <property type="entry name" value="RNaseH-like_sf"/>
</dbReference>
<evidence type="ECO:0000256" key="2">
    <source>
        <dbReference type="ARBA" id="ARBA00022771"/>
    </source>
</evidence>
<reference evidence="9" key="1">
    <citation type="journal article" date="2015" name="Proc. Natl. Acad. Sci. U.S.A.">
        <title>Genome sequence of the Asian Tiger mosquito, Aedes albopictus, reveals insights into its biology, genetics, and evolution.</title>
        <authorList>
            <person name="Chen X.G."/>
            <person name="Jiang X."/>
            <person name="Gu J."/>
            <person name="Xu M."/>
            <person name="Wu Y."/>
            <person name="Deng Y."/>
            <person name="Zhang C."/>
            <person name="Bonizzoni M."/>
            <person name="Dermauw W."/>
            <person name="Vontas J."/>
            <person name="Armbruster P."/>
            <person name="Huang X."/>
            <person name="Yang Y."/>
            <person name="Zhang H."/>
            <person name="He W."/>
            <person name="Peng H."/>
            <person name="Liu Y."/>
            <person name="Wu K."/>
            <person name="Chen J."/>
            <person name="Lirakis M."/>
            <person name="Topalis P."/>
            <person name="Van Leeuwen T."/>
            <person name="Hall A.B."/>
            <person name="Jiang X."/>
            <person name="Thorpe C."/>
            <person name="Mueller R.L."/>
            <person name="Sun C."/>
            <person name="Waterhouse R.M."/>
            <person name="Yan G."/>
            <person name="Tu Z.J."/>
            <person name="Fang X."/>
            <person name="James A.A."/>
        </authorList>
    </citation>
    <scope>NUCLEOTIDE SEQUENCE [LARGE SCALE GENOMIC DNA]</scope>
    <source>
        <strain evidence="9">Foshan</strain>
    </source>
</reference>
<evidence type="ECO:0000256" key="4">
    <source>
        <dbReference type="PROSITE-ProRule" id="PRU00146"/>
    </source>
</evidence>
<dbReference type="PROSITE" id="PS50994">
    <property type="entry name" value="INTEGRASE"/>
    <property type="match status" value="1"/>
</dbReference>
<feature type="region of interest" description="Disordered" evidence="5">
    <location>
        <begin position="770"/>
        <end position="794"/>
    </location>
</feature>
<dbReference type="InterPro" id="IPR005312">
    <property type="entry name" value="DUF1759"/>
</dbReference>
<keyword evidence="9" id="KW-1185">Reference proteome</keyword>
<dbReference type="EnsemblMetazoa" id="AALFPA23_017592.R25739">
    <property type="protein sequence ID" value="AALFPA23_017592.P25739"/>
    <property type="gene ID" value="AALFPA23_017592"/>
</dbReference>
<dbReference type="InterPro" id="IPR040676">
    <property type="entry name" value="DUF5641"/>
</dbReference>
<dbReference type="PROSITE" id="PS50016">
    <property type="entry name" value="ZF_PHD_2"/>
    <property type="match status" value="1"/>
</dbReference>
<evidence type="ECO:0000256" key="5">
    <source>
        <dbReference type="SAM" id="MobiDB-lite"/>
    </source>
</evidence>
<dbReference type="GeneID" id="134290734"/>
<dbReference type="InterPro" id="IPR043502">
    <property type="entry name" value="DNA/RNA_pol_sf"/>
</dbReference>
<dbReference type="PANTHER" id="PTHR47331">
    <property type="entry name" value="PHD-TYPE DOMAIN-CONTAINING PROTEIN"/>
    <property type="match status" value="1"/>
</dbReference>
<dbReference type="InterPro" id="IPR013083">
    <property type="entry name" value="Znf_RING/FYVE/PHD"/>
</dbReference>
<dbReference type="PROSITE" id="PS01359">
    <property type="entry name" value="ZF_PHD_1"/>
    <property type="match status" value="1"/>
</dbReference>
<feature type="domain" description="Integrase catalytic" evidence="7">
    <location>
        <begin position="1789"/>
        <end position="1994"/>
    </location>
</feature>
<dbReference type="InterPro" id="IPR036397">
    <property type="entry name" value="RNaseH_sf"/>
</dbReference>
<dbReference type="SUPFAM" id="SSF56672">
    <property type="entry name" value="DNA/RNA polymerases"/>
    <property type="match status" value="1"/>
</dbReference>
<dbReference type="Pfam" id="PF05380">
    <property type="entry name" value="Peptidase_A17"/>
    <property type="match status" value="1"/>
</dbReference>
<sequence>MSRRNQQQRVAAANEKDTGCKMCTSTDNSRMVQCDKCDAWYHFDCVGVTADIEHHDFVCATCKTAKGGVKKKRKTSAKVPSDAPPPVSTHADDQGTVHSELIGNAPQNASVYVVTPMTTSTSVISTAPVMSTTQIGFSTAGPPFAHDPTVLQFPYSTYAPVVARAPVVPGLTSVTPQASMPCLSLPSGLPPPPLSISSYVTLPSNPRVSGYYPEVFTRAQCFTVPSCGNQQMPSLQFSTPLSSRNTPTISQAEGTTKTIAPALVGNKPSDTNKQGREEYASQRSGIASSRMSRKEKRLQLELQILDEERKLQEEEQRKKREYLQKKHQLLRELATDSTTEDDEEGDEEDDQALNEKVNTWMQGLPPTDPDQVQLGEPRQRPRGDNALSRPPAQQMQISQGPVEQHHRLPNQPIPDLGRLRIGESTHLPSRLENNETHVGPFNPGLRSTPRQALLTEDDANNLSRSQVAARQAVSRELPSFSGTPEEWPLFYSTFITTTNMCGYTLEENLVRLQKCLKGKAFEAVKCRLLHPASVPGIISTLKMLYGNPDVIVHNLMAKIKNTPPPKSDRLDTLIEFSLSVQNLCATIEACQLDEYSYNVVLLRELVEKLPSSIKVDWAKYQRTVPCVNLTIFSAWLYDLAEAVCPIATLPSVETRPQRNKKDPAYLNTHTEEEKDSHRFKPNKVVKSAPPSSASKTCLVCKGSCPSVDKCIRFAELGYNSKWATVKELGLCRKCLKKHTASCKSQQVCGKNGCQYKHHQLLHNIQRDNATSTAEQGATNHAPTQTTAAQSSTGRDCNTHLKLTNKMLFRVVPVILYGPTKAVRTHAFLDDGSSYTLMDDALAKELKLSGEPEPLCLRWTSNQGRMENDSIRLSVEISGTQEGHKKYRLQEVHTVANLSLFHQSVNVKELAEQYPYLRGVPVESYQDVQPRILIDIDNANLALPLKGREGGWCEPIATKTRLGWIIHGGTELGGEFVGYHSPQRCLCSGSNDAALQDAMCEFFSIESLGISKPKHSLASTEDQRAENILKTVTQTENGHYVCSLLWKYDNLHLPNSKPMALQRLRCLEARMKKDPELATVLQTKISEYLEKGYIRKLTDQELKERQHRVWYLPIFPVYNANKPGKVRIVWDAAAKINGVSLNSMLVTGPDQLTSLLSVLIQFRENKVAICGDLREMFHQVYVTKEDQNCQRFLWRENPTDAEPSTFVMQVMTFGACCSPSCAQYVKNLNAEKHTGEYPEAATAIIKCHYVDDMLVSTETEDEAVQLAQDVRHVHAQAGFEMRNWISNSSAVLNALHNERIDEKSLNLGSELATEKVLGMWWCTKTDALTFKLSQKHDADLLSGTRRPTKREVLRTLMAIFDPLGLLANLLIFLKVLLQEIWRSGIGWDDEIPEKLNKKWEIWLQVLPSVQNVRVPRCYRLLTSIGSATCVQLHTFVDASEDGYAAVAYLRFQQGNSVECAIVAAKSRVAPLKFVSIPRLELQAAVIGARLAKTVSSSLSFKLDEKFFWTDARDVLCWIRSDHRRYSQYVAFRVSDILETSEIANWRWVGTKDNVADEATKWQRLPDLESDSRWFKGPKFLWQHPDNWPVEPFTTGSTKEEIRANIFHHRATISSCVAVEDFSSWDRLVRTVAFVFRFSRNCRGKITRIQRACGPLSSMELQQASNYLYKLAQKESYPDEVNALSNERAATKSINKQSSIYSMNPFLDEQQVMRMRGRTSRCEYATMDAQNPIILPKEHHITMLVVRSYHERYHHRNHEVVVNEIRQLFRIPKLRVVFRKVRTNCQKCKNQRAVPRPPVMADLPMARLAAYSRPFTYVGVDYFGPFTVAVGRRSEKRWGVLVTCLTTRAVYIEVAHTLSADSCVMAIRNFMVRRGVPNQIFSDRGTNFTATNKELEAALADLDQEKIVQEIVSPNTQWSFLPPASPHMGGAWERLIQIVKRNLQQIQPQRLLSDEILRNLFAEIEGIINSRPLTHVPAEDPDGPVLTPNHFILGSSSGLKPLTLLDDSVSALKRSWRTSQEEANIFWRRWVRDYLPELTRRTKWFSEAKSIEVGDIVVIVDPGHPRNCWPKGRVISVTKGRDNKVRSAAVQTATGGVYERPVVKLAVLDVRREEQVSHNSGVPGGDCDDPLADASH</sequence>
<protein>
    <submittedName>
        <fullName evidence="8">Uncharacterized protein</fullName>
    </submittedName>
</protein>
<dbReference type="Pfam" id="PF00078">
    <property type="entry name" value="RVT_1"/>
    <property type="match status" value="1"/>
</dbReference>
<dbReference type="Pfam" id="PF18701">
    <property type="entry name" value="DUF5641"/>
    <property type="match status" value="1"/>
</dbReference>
<dbReference type="InterPro" id="IPR043128">
    <property type="entry name" value="Rev_trsase/Diguanyl_cyclase"/>
</dbReference>
<feature type="region of interest" description="Disordered" evidence="5">
    <location>
        <begin position="2114"/>
        <end position="2134"/>
    </location>
</feature>
<keyword evidence="2 4" id="KW-0863">Zinc-finger</keyword>
<dbReference type="PANTHER" id="PTHR47331:SF1">
    <property type="entry name" value="GAG-LIKE PROTEIN"/>
    <property type="match status" value="1"/>
</dbReference>
<dbReference type="SUPFAM" id="SSF57903">
    <property type="entry name" value="FYVE/PHD zinc finger"/>
    <property type="match status" value="1"/>
</dbReference>
<keyword evidence="1" id="KW-0479">Metal-binding</keyword>
<dbReference type="InterPro" id="IPR008042">
    <property type="entry name" value="Retrotrans_Pao"/>
</dbReference>
<feature type="compositionally biased region" description="Acidic residues" evidence="5">
    <location>
        <begin position="338"/>
        <end position="352"/>
    </location>
</feature>
<dbReference type="Gene3D" id="3.10.10.10">
    <property type="entry name" value="HIV Type 1 Reverse Transcriptase, subunit A, domain 1"/>
    <property type="match status" value="1"/>
</dbReference>
<dbReference type="InterPro" id="IPR001965">
    <property type="entry name" value="Znf_PHD"/>
</dbReference>
<dbReference type="Pfam" id="PF00628">
    <property type="entry name" value="PHD"/>
    <property type="match status" value="1"/>
</dbReference>
<dbReference type="Gene3D" id="3.30.70.270">
    <property type="match status" value="1"/>
</dbReference>
<feature type="region of interest" description="Disordered" evidence="5">
    <location>
        <begin position="70"/>
        <end position="92"/>
    </location>
</feature>
<evidence type="ECO:0000256" key="3">
    <source>
        <dbReference type="ARBA" id="ARBA00022833"/>
    </source>
</evidence>
<feature type="compositionally biased region" description="Polar residues" evidence="5">
    <location>
        <begin position="770"/>
        <end position="782"/>
    </location>
</feature>
<feature type="compositionally biased region" description="Acidic residues" evidence="5">
    <location>
        <begin position="2124"/>
        <end position="2134"/>
    </location>
</feature>
<reference evidence="8" key="2">
    <citation type="submission" date="2025-05" db="UniProtKB">
        <authorList>
            <consortium name="EnsemblMetazoa"/>
        </authorList>
    </citation>
    <scope>IDENTIFICATION</scope>
    <source>
        <strain evidence="8">Foshan</strain>
    </source>
</reference>
<evidence type="ECO:0000259" key="6">
    <source>
        <dbReference type="PROSITE" id="PS50016"/>
    </source>
</evidence>
<evidence type="ECO:0000259" key="7">
    <source>
        <dbReference type="PROSITE" id="PS50994"/>
    </source>
</evidence>
<evidence type="ECO:0000313" key="8">
    <source>
        <dbReference type="EnsemblMetazoa" id="AALFPA23_017592.P25739"/>
    </source>
</evidence>
<dbReference type="InterPro" id="IPR011011">
    <property type="entry name" value="Znf_FYVE_PHD"/>
</dbReference>
<dbReference type="Gene3D" id="3.30.40.10">
    <property type="entry name" value="Zinc/RING finger domain, C3HC4 (zinc finger)"/>
    <property type="match status" value="1"/>
</dbReference>
<evidence type="ECO:0000256" key="1">
    <source>
        <dbReference type="ARBA" id="ARBA00022723"/>
    </source>
</evidence>
<dbReference type="InterPro" id="IPR000477">
    <property type="entry name" value="RT_dom"/>
</dbReference>
<dbReference type="SMART" id="SM00249">
    <property type="entry name" value="PHD"/>
    <property type="match status" value="1"/>
</dbReference>
<dbReference type="Proteomes" id="UP000069940">
    <property type="component" value="Unassembled WGS sequence"/>
</dbReference>
<dbReference type="SUPFAM" id="SSF53098">
    <property type="entry name" value="Ribonuclease H-like"/>
    <property type="match status" value="1"/>
</dbReference>
<dbReference type="Gene3D" id="3.30.420.10">
    <property type="entry name" value="Ribonuclease H-like superfamily/Ribonuclease H"/>
    <property type="match status" value="1"/>
</dbReference>